<dbReference type="Proteomes" id="UP000269097">
    <property type="component" value="Chromosome"/>
</dbReference>
<protein>
    <recommendedName>
        <fullName evidence="1">Regulatory protein YycH-like domain-containing protein</fullName>
    </recommendedName>
</protein>
<reference evidence="2 3" key="1">
    <citation type="submission" date="2018-10" db="EMBL/GenBank/DDBJ databases">
        <title>Genome Sequence of Cohnella sp.</title>
        <authorList>
            <person name="Srinivasan S."/>
            <person name="Kim M.K."/>
        </authorList>
    </citation>
    <scope>NUCLEOTIDE SEQUENCE [LARGE SCALE GENOMIC DNA]</scope>
    <source>
        <strain evidence="2 3">18JY8-7</strain>
    </source>
</reference>
<dbReference type="RefSeq" id="WP_123042615.1">
    <property type="nucleotide sequence ID" value="NZ_CP033433.1"/>
</dbReference>
<accession>A0A3G3K1V7</accession>
<dbReference type="EMBL" id="CP033433">
    <property type="protein sequence ID" value="AYQ74535.1"/>
    <property type="molecule type" value="Genomic_DNA"/>
</dbReference>
<evidence type="ECO:0000259" key="1">
    <source>
        <dbReference type="Pfam" id="PF09648"/>
    </source>
</evidence>
<sequence length="254" mass="28543">MDWRRAKSVLILAFLMLNVLLGYQLWTEWRAQVSTSVDWTSLPAETRQIMQEKKIRIDAQIPAETPSMKDLSFKLKEQPAKGDKARIPIAKPPESRIVFNTQELSDALGGTIPEIGKYAYDDPGSREGVFVLNRIVDGFPMFDIHLELYNSEQRIQSYRQDIVQTLASDVSQEQRVLPASQAVAVVINNYLPANSVIKDIRLGYHGQIFPDAETQVSAPSWRVLLENGEVYYVHAISAEVTTGKGETPPAPETK</sequence>
<dbReference type="Gene3D" id="2.40.128.690">
    <property type="entry name" value="YycH protein, domain 3-like"/>
    <property type="match status" value="1"/>
</dbReference>
<dbReference type="InterPro" id="IPR018604">
    <property type="entry name" value="YycI-like"/>
</dbReference>
<dbReference type="Pfam" id="PF09648">
    <property type="entry name" value="YycI"/>
    <property type="match status" value="1"/>
</dbReference>
<dbReference type="GO" id="GO:0016020">
    <property type="term" value="C:membrane"/>
    <property type="evidence" value="ECO:0007669"/>
    <property type="project" value="InterPro"/>
</dbReference>
<gene>
    <name evidence="2" type="ORF">EAV92_19355</name>
</gene>
<feature type="domain" description="Regulatory protein YycH-like" evidence="1">
    <location>
        <begin position="47"/>
        <end position="236"/>
    </location>
</feature>
<organism evidence="2 3">
    <name type="scientific">Cohnella candidum</name>
    <dbReference type="NCBI Taxonomy" id="2674991"/>
    <lineage>
        <taxon>Bacteria</taxon>
        <taxon>Bacillati</taxon>
        <taxon>Bacillota</taxon>
        <taxon>Bacilli</taxon>
        <taxon>Bacillales</taxon>
        <taxon>Paenibacillaceae</taxon>
        <taxon>Cohnella</taxon>
    </lineage>
</organism>
<dbReference type="AlphaFoldDB" id="A0A3G3K1V7"/>
<keyword evidence="3" id="KW-1185">Reference proteome</keyword>
<evidence type="ECO:0000313" key="3">
    <source>
        <dbReference type="Proteomes" id="UP000269097"/>
    </source>
</evidence>
<dbReference type="KEGG" id="coh:EAV92_19355"/>
<name>A0A3G3K1V7_9BACL</name>
<proteinExistence type="predicted"/>
<evidence type="ECO:0000313" key="2">
    <source>
        <dbReference type="EMBL" id="AYQ74535.1"/>
    </source>
</evidence>